<keyword evidence="3" id="KW-1185">Reference proteome</keyword>
<evidence type="ECO:0000256" key="1">
    <source>
        <dbReference type="SAM" id="Phobius"/>
    </source>
</evidence>
<dbReference type="EMBL" id="JACIEP010000002">
    <property type="protein sequence ID" value="MBB4034639.1"/>
    <property type="molecule type" value="Genomic_DNA"/>
</dbReference>
<accession>A0A840CIZ5</accession>
<keyword evidence="1" id="KW-1133">Transmembrane helix</keyword>
<name>A0A840CIZ5_9BACT</name>
<dbReference type="Gene3D" id="3.30.300.250">
    <property type="match status" value="1"/>
</dbReference>
<protein>
    <submittedName>
        <fullName evidence="2">Uncharacterized protein</fullName>
    </submittedName>
</protein>
<keyword evidence="1" id="KW-0472">Membrane</keyword>
<proteinExistence type="predicted"/>
<comment type="caution">
    <text evidence="2">The sequence shown here is derived from an EMBL/GenBank/DDBJ whole genome shotgun (WGS) entry which is preliminary data.</text>
</comment>
<keyword evidence="1" id="KW-0812">Transmembrane</keyword>
<evidence type="ECO:0000313" key="3">
    <source>
        <dbReference type="Proteomes" id="UP000555103"/>
    </source>
</evidence>
<dbReference type="AlphaFoldDB" id="A0A840CIZ5"/>
<reference evidence="2 3" key="1">
    <citation type="submission" date="2020-08" db="EMBL/GenBank/DDBJ databases">
        <title>Genomic Encyclopedia of Type Strains, Phase IV (KMG-IV): sequencing the most valuable type-strain genomes for metagenomic binning, comparative biology and taxonomic classification.</title>
        <authorList>
            <person name="Goeker M."/>
        </authorList>
    </citation>
    <scope>NUCLEOTIDE SEQUENCE [LARGE SCALE GENOMIC DNA]</scope>
    <source>
        <strain evidence="2 3">DSM 104969</strain>
    </source>
</reference>
<organism evidence="2 3">
    <name type="scientific">Dysgonomonas hofstadii</name>
    <dbReference type="NCBI Taxonomy" id="637886"/>
    <lineage>
        <taxon>Bacteria</taxon>
        <taxon>Pseudomonadati</taxon>
        <taxon>Bacteroidota</taxon>
        <taxon>Bacteroidia</taxon>
        <taxon>Bacteroidales</taxon>
        <taxon>Dysgonomonadaceae</taxon>
        <taxon>Dysgonomonas</taxon>
    </lineage>
</organism>
<feature type="transmembrane region" description="Helical" evidence="1">
    <location>
        <begin position="9"/>
        <end position="29"/>
    </location>
</feature>
<gene>
    <name evidence="2" type="ORF">GGR21_000526</name>
</gene>
<sequence>MKGIINRKGLFYLFIAIGIIIFPFCSGSVDNQLKKIVEDTNKATPRLLDQWTRLDSCKALPGKNIRHFHTVSDIVISDTTLFKSNLKPQVVSVIKTSPDMKFFRENGVTMQYQYNDQSGKYIFSLVITPEDYKN</sequence>
<dbReference type="RefSeq" id="WP_183305602.1">
    <property type="nucleotide sequence ID" value="NZ_JACIEP010000002.1"/>
</dbReference>
<dbReference type="Proteomes" id="UP000555103">
    <property type="component" value="Unassembled WGS sequence"/>
</dbReference>
<evidence type="ECO:0000313" key="2">
    <source>
        <dbReference type="EMBL" id="MBB4034639.1"/>
    </source>
</evidence>